<dbReference type="InterPro" id="IPR022988">
    <property type="entry name" value="Ni_resp_reg_NikR"/>
</dbReference>
<dbReference type="Pfam" id="PF01402">
    <property type="entry name" value="RHH_1"/>
    <property type="match status" value="1"/>
</dbReference>
<comment type="function">
    <text evidence="7">Transcriptional regulator.</text>
</comment>
<dbReference type="SUPFAM" id="SSF47598">
    <property type="entry name" value="Ribbon-helix-helix"/>
    <property type="match status" value="1"/>
</dbReference>
<reference evidence="11 12" key="1">
    <citation type="submission" date="2017-03" db="EMBL/GenBank/DDBJ databases">
        <title>Isolation of Levoglucosan Utilizing Bacteria.</title>
        <authorList>
            <person name="Arya A.S."/>
        </authorList>
    </citation>
    <scope>NUCLEOTIDE SEQUENCE [LARGE SCALE GENOMIC DNA]</scope>
    <source>
        <strain evidence="11 12">MEC069</strain>
    </source>
</reference>
<evidence type="ECO:0000313" key="12">
    <source>
        <dbReference type="Proteomes" id="UP000298246"/>
    </source>
</evidence>
<comment type="cofactor">
    <cofactor evidence="7">
        <name>Ni(2+)</name>
        <dbReference type="ChEBI" id="CHEBI:49786"/>
    </cofactor>
    <text evidence="7">Binds 1 nickel ion per subunit.</text>
</comment>
<dbReference type="SUPFAM" id="SSF55021">
    <property type="entry name" value="ACT-like"/>
    <property type="match status" value="1"/>
</dbReference>
<feature type="binding site" evidence="7">
    <location>
        <position position="101"/>
    </location>
    <ligand>
        <name>Ni(2+)</name>
        <dbReference type="ChEBI" id="CHEBI:49786"/>
    </ligand>
</feature>
<dbReference type="NCBIfam" id="NF001884">
    <property type="entry name" value="PRK00630.1"/>
    <property type="match status" value="1"/>
</dbReference>
<evidence type="ECO:0000256" key="7">
    <source>
        <dbReference type="HAMAP-Rule" id="MF_00476"/>
    </source>
</evidence>
<keyword evidence="6 7" id="KW-0804">Transcription</keyword>
<dbReference type="InterPro" id="IPR045865">
    <property type="entry name" value="ACT-like_dom_sf"/>
</dbReference>
<gene>
    <name evidence="11" type="ORF">B5M42_15665</name>
</gene>
<accession>A0A4Y8PYV9</accession>
<name>A0A4Y8PYV9_9BACL</name>
<dbReference type="InterPro" id="IPR050192">
    <property type="entry name" value="CopG/NikR_regulator"/>
</dbReference>
<dbReference type="AlphaFoldDB" id="A0A4Y8PYV9"/>
<dbReference type="GO" id="GO:0010045">
    <property type="term" value="P:response to nickel cation"/>
    <property type="evidence" value="ECO:0007669"/>
    <property type="project" value="InterPro"/>
</dbReference>
<keyword evidence="12" id="KW-1185">Reference proteome</keyword>
<keyword evidence="4 7" id="KW-0805">Transcription regulation</keyword>
<evidence type="ECO:0000259" key="10">
    <source>
        <dbReference type="Pfam" id="PF08753"/>
    </source>
</evidence>
<evidence type="ECO:0000256" key="1">
    <source>
        <dbReference type="ARBA" id="ARBA00008478"/>
    </source>
</evidence>
<feature type="compositionally biased region" description="Basic and acidic residues" evidence="8">
    <location>
        <begin position="145"/>
        <end position="163"/>
    </location>
</feature>
<dbReference type="EMBL" id="MYFO01000021">
    <property type="protein sequence ID" value="TFE86060.1"/>
    <property type="molecule type" value="Genomic_DNA"/>
</dbReference>
<evidence type="ECO:0000256" key="3">
    <source>
        <dbReference type="ARBA" id="ARBA00022723"/>
    </source>
</evidence>
<feature type="domain" description="Ribbon-helix-helix protein CopG" evidence="9">
    <location>
        <begin position="8"/>
        <end position="46"/>
    </location>
</feature>
<feature type="region of interest" description="Disordered" evidence="8">
    <location>
        <begin position="175"/>
        <end position="195"/>
    </location>
</feature>
<comment type="caution">
    <text evidence="11">The sequence shown here is derived from an EMBL/GenBank/DDBJ whole genome shotgun (WGS) entry which is preliminary data.</text>
</comment>
<evidence type="ECO:0000256" key="8">
    <source>
        <dbReference type="SAM" id="MobiDB-lite"/>
    </source>
</evidence>
<evidence type="ECO:0000313" key="11">
    <source>
        <dbReference type="EMBL" id="TFE86060.1"/>
    </source>
</evidence>
<feature type="domain" description="Transcription factor NikR nickel binding C-terminal" evidence="10">
    <location>
        <begin position="59"/>
        <end position="135"/>
    </location>
</feature>
<dbReference type="CDD" id="cd22231">
    <property type="entry name" value="RHH_NikR_HicB-like"/>
    <property type="match status" value="1"/>
</dbReference>
<dbReference type="Gene3D" id="3.30.70.1150">
    <property type="entry name" value="ACT-like. Chain A, domain 2"/>
    <property type="match status" value="1"/>
</dbReference>
<feature type="binding site" evidence="7">
    <location>
        <position position="95"/>
    </location>
    <ligand>
        <name>Ni(2+)</name>
        <dbReference type="ChEBI" id="CHEBI:49786"/>
    </ligand>
</feature>
<dbReference type="PANTHER" id="PTHR34719:SF2">
    <property type="entry name" value="NICKEL-RESPONSIVE REGULATOR"/>
    <property type="match status" value="1"/>
</dbReference>
<dbReference type="Gene3D" id="1.10.1220.10">
    <property type="entry name" value="Met repressor-like"/>
    <property type="match status" value="1"/>
</dbReference>
<feature type="binding site" evidence="7">
    <location>
        <position position="93"/>
    </location>
    <ligand>
        <name>Ni(2+)</name>
        <dbReference type="ChEBI" id="CHEBI:49786"/>
    </ligand>
</feature>
<protein>
    <recommendedName>
        <fullName evidence="7">Putative nickel-responsive regulator</fullName>
    </recommendedName>
</protein>
<keyword evidence="3 7" id="KW-0479">Metal-binding</keyword>
<dbReference type="GO" id="GO:0016151">
    <property type="term" value="F:nickel cation binding"/>
    <property type="evidence" value="ECO:0007669"/>
    <property type="project" value="UniProtKB-UniRule"/>
</dbReference>
<dbReference type="NCBIfam" id="NF002169">
    <property type="entry name" value="PRK01002.1"/>
    <property type="match status" value="1"/>
</dbReference>
<dbReference type="NCBIfam" id="NF003381">
    <property type="entry name" value="PRK04460.1"/>
    <property type="match status" value="1"/>
</dbReference>
<dbReference type="RefSeq" id="WP_167690040.1">
    <property type="nucleotide sequence ID" value="NZ_MYFO02000005.1"/>
</dbReference>
<dbReference type="PANTHER" id="PTHR34719">
    <property type="entry name" value="NICKEL-RESPONSIVE REGULATOR"/>
    <property type="match status" value="1"/>
</dbReference>
<evidence type="ECO:0000256" key="2">
    <source>
        <dbReference type="ARBA" id="ARBA00022596"/>
    </source>
</evidence>
<keyword evidence="5 7" id="KW-0238">DNA-binding</keyword>
<dbReference type="InterPro" id="IPR002145">
    <property type="entry name" value="CopG"/>
</dbReference>
<sequence length="195" mass="22075">MNDKDALVRFGISMPQSLIDQYDRLIALQGYDNRSEAIRDLARKALLASSSLQPEGTVAGTIVMVYDHHVRELPMTLMELQHDYHQEIISTMHIHLNHAQCLEILVVRGKVHQLRELQQRIQVLRGVSYAELSVTHVDEPGTAGEGHEHGHDHGHEHGQMHAHKHGYEQDHVHVHKHAHEHEHAAEGGKPEPENG</sequence>
<dbReference type="GO" id="GO:0003700">
    <property type="term" value="F:DNA-binding transcription factor activity"/>
    <property type="evidence" value="ECO:0007669"/>
    <property type="project" value="UniProtKB-UniRule"/>
</dbReference>
<dbReference type="InterPro" id="IPR013321">
    <property type="entry name" value="Arc_rbn_hlx_hlx"/>
</dbReference>
<evidence type="ECO:0000256" key="4">
    <source>
        <dbReference type="ARBA" id="ARBA00023015"/>
    </source>
</evidence>
<dbReference type="InterPro" id="IPR027271">
    <property type="entry name" value="Acetolactate_synth/TF_NikR_C"/>
</dbReference>
<dbReference type="GO" id="GO:0003677">
    <property type="term" value="F:DNA binding"/>
    <property type="evidence" value="ECO:0007669"/>
    <property type="project" value="UniProtKB-KW"/>
</dbReference>
<dbReference type="InterPro" id="IPR010985">
    <property type="entry name" value="Ribbon_hlx_hlx"/>
</dbReference>
<dbReference type="Proteomes" id="UP000298246">
    <property type="component" value="Unassembled WGS sequence"/>
</dbReference>
<evidence type="ECO:0000256" key="6">
    <source>
        <dbReference type="ARBA" id="ARBA00023163"/>
    </source>
</evidence>
<dbReference type="NCBIfam" id="NF002815">
    <property type="entry name" value="PRK02967.1"/>
    <property type="match status" value="1"/>
</dbReference>
<proteinExistence type="inferred from homology"/>
<dbReference type="Pfam" id="PF08753">
    <property type="entry name" value="NikR_C"/>
    <property type="match status" value="1"/>
</dbReference>
<dbReference type="HAMAP" id="MF_00476">
    <property type="entry name" value="NikR"/>
    <property type="match status" value="1"/>
</dbReference>
<dbReference type="InterPro" id="IPR014864">
    <property type="entry name" value="TF_NikR_Ni-bd_C"/>
</dbReference>
<organism evidence="11 12">
    <name type="scientific">Paenibacillus athensensis</name>
    <dbReference type="NCBI Taxonomy" id="1967502"/>
    <lineage>
        <taxon>Bacteria</taxon>
        <taxon>Bacillati</taxon>
        <taxon>Bacillota</taxon>
        <taxon>Bacilli</taxon>
        <taxon>Bacillales</taxon>
        <taxon>Paenibacillaceae</taxon>
        <taxon>Paenibacillus</taxon>
    </lineage>
</organism>
<keyword evidence="2 7" id="KW-0533">Nickel</keyword>
<feature type="compositionally biased region" description="Basic and acidic residues" evidence="8">
    <location>
        <begin position="179"/>
        <end position="195"/>
    </location>
</feature>
<evidence type="ECO:0000259" key="9">
    <source>
        <dbReference type="Pfam" id="PF01402"/>
    </source>
</evidence>
<comment type="similarity">
    <text evidence="1 7">Belongs to the transcriptional regulatory CopG/NikR family.</text>
</comment>
<evidence type="ECO:0000256" key="5">
    <source>
        <dbReference type="ARBA" id="ARBA00023125"/>
    </source>
</evidence>
<feature type="region of interest" description="Disordered" evidence="8">
    <location>
        <begin position="138"/>
        <end position="163"/>
    </location>
</feature>
<feature type="binding site" evidence="7">
    <location>
        <position position="82"/>
    </location>
    <ligand>
        <name>Ni(2+)</name>
        <dbReference type="ChEBI" id="CHEBI:49786"/>
    </ligand>
</feature>